<name>A6KE09_RAT</name>
<accession>A6KE09</accession>
<organism evidence="1 2">
    <name type="scientific">Rattus norvegicus</name>
    <name type="common">Rat</name>
    <dbReference type="NCBI Taxonomy" id="10116"/>
    <lineage>
        <taxon>Eukaryota</taxon>
        <taxon>Metazoa</taxon>
        <taxon>Chordata</taxon>
        <taxon>Craniata</taxon>
        <taxon>Vertebrata</taxon>
        <taxon>Euteleostomi</taxon>
        <taxon>Mammalia</taxon>
        <taxon>Eutheria</taxon>
        <taxon>Euarchontoglires</taxon>
        <taxon>Glires</taxon>
        <taxon>Rodentia</taxon>
        <taxon>Myomorpha</taxon>
        <taxon>Muroidea</taxon>
        <taxon>Muridae</taxon>
        <taxon>Murinae</taxon>
        <taxon>Rattus</taxon>
    </lineage>
</organism>
<gene>
    <name evidence="1" type="ORF">rCG_61297</name>
</gene>
<evidence type="ECO:0000313" key="1">
    <source>
        <dbReference type="EMBL" id="EDL88314.1"/>
    </source>
</evidence>
<proteinExistence type="predicted"/>
<protein>
    <submittedName>
        <fullName evidence="1">RCG61297</fullName>
    </submittedName>
</protein>
<dbReference type="EMBL" id="CH474040">
    <property type="protein sequence ID" value="EDL88314.1"/>
    <property type="molecule type" value="Genomic_DNA"/>
</dbReference>
<dbReference type="Proteomes" id="UP000234681">
    <property type="component" value="Chromosome 15"/>
</dbReference>
<sequence length="37" mass="4322">MKRAKNFVQYTSAATSLWGQPLVSNRNTCREKVFLEF</sequence>
<reference evidence="1 2" key="1">
    <citation type="submission" date="2005-07" db="EMBL/GenBank/DDBJ databases">
        <authorList>
            <person name="Mural R.J."/>
            <person name="Li P.W."/>
            <person name="Adams M.D."/>
            <person name="Amanatides P.G."/>
            <person name="Baden-Tillson H."/>
            <person name="Barnstead M."/>
            <person name="Chin S.H."/>
            <person name="Dew I."/>
            <person name="Evans C.A."/>
            <person name="Ferriera S."/>
            <person name="Flanigan M."/>
            <person name="Fosler C."/>
            <person name="Glodek A."/>
            <person name="Gu Z."/>
            <person name="Holt R.A."/>
            <person name="Jennings D."/>
            <person name="Kraft C.L."/>
            <person name="Lu F."/>
            <person name="Nguyen T."/>
            <person name="Nusskern D.R."/>
            <person name="Pfannkoch C.M."/>
            <person name="Sitter C."/>
            <person name="Sutton G.G."/>
            <person name="Venter J.C."/>
            <person name="Wang Z."/>
            <person name="Woodage T."/>
            <person name="Zheng X.H."/>
            <person name="Zhong F."/>
        </authorList>
    </citation>
    <scope>NUCLEOTIDE SEQUENCE [LARGE SCALE GENOMIC DNA]</scope>
    <source>
        <strain>BN</strain>
        <strain evidence="2">Sprague-Dawley</strain>
    </source>
</reference>
<dbReference type="AlphaFoldDB" id="A6KE09"/>
<evidence type="ECO:0000313" key="2">
    <source>
        <dbReference type="Proteomes" id="UP000234681"/>
    </source>
</evidence>